<dbReference type="AlphaFoldDB" id="A0A0A9STN9"/>
<reference evidence="1" key="2">
    <citation type="journal article" date="2015" name="Data Brief">
        <title>Shoot transcriptome of the giant reed, Arundo donax.</title>
        <authorList>
            <person name="Barrero R.A."/>
            <person name="Guerrero F.D."/>
            <person name="Moolhuijzen P."/>
            <person name="Goolsby J.A."/>
            <person name="Tidwell J."/>
            <person name="Bellgard S.E."/>
            <person name="Bellgard M.I."/>
        </authorList>
    </citation>
    <scope>NUCLEOTIDE SEQUENCE</scope>
    <source>
        <tissue evidence="1">Shoot tissue taken approximately 20 cm above the soil surface</tissue>
    </source>
</reference>
<proteinExistence type="predicted"/>
<sequence>MSSNLRPIHQNDGSIFWLTRRYLAQQQSITTLLAPKATNLATKHHPKGRL</sequence>
<organism evidence="1">
    <name type="scientific">Arundo donax</name>
    <name type="common">Giant reed</name>
    <name type="synonym">Donax arundinaceus</name>
    <dbReference type="NCBI Taxonomy" id="35708"/>
    <lineage>
        <taxon>Eukaryota</taxon>
        <taxon>Viridiplantae</taxon>
        <taxon>Streptophyta</taxon>
        <taxon>Embryophyta</taxon>
        <taxon>Tracheophyta</taxon>
        <taxon>Spermatophyta</taxon>
        <taxon>Magnoliopsida</taxon>
        <taxon>Liliopsida</taxon>
        <taxon>Poales</taxon>
        <taxon>Poaceae</taxon>
        <taxon>PACMAD clade</taxon>
        <taxon>Arundinoideae</taxon>
        <taxon>Arundineae</taxon>
        <taxon>Arundo</taxon>
    </lineage>
</organism>
<dbReference type="EMBL" id="GBRH01225899">
    <property type="protein sequence ID" value="JAD71996.1"/>
    <property type="molecule type" value="Transcribed_RNA"/>
</dbReference>
<accession>A0A0A9STN9</accession>
<evidence type="ECO:0000313" key="1">
    <source>
        <dbReference type="EMBL" id="JAD71996.1"/>
    </source>
</evidence>
<name>A0A0A9STN9_ARUDO</name>
<protein>
    <submittedName>
        <fullName evidence="1">Uncharacterized protein</fullName>
    </submittedName>
</protein>
<reference evidence="1" key="1">
    <citation type="submission" date="2014-09" db="EMBL/GenBank/DDBJ databases">
        <authorList>
            <person name="Magalhaes I.L.F."/>
            <person name="Oliveira U."/>
            <person name="Santos F.R."/>
            <person name="Vidigal T.H.D.A."/>
            <person name="Brescovit A.D."/>
            <person name="Santos A.J."/>
        </authorList>
    </citation>
    <scope>NUCLEOTIDE SEQUENCE</scope>
    <source>
        <tissue evidence="1">Shoot tissue taken approximately 20 cm above the soil surface</tissue>
    </source>
</reference>